<keyword evidence="2" id="KW-0732">Signal</keyword>
<evidence type="ECO:0000256" key="1">
    <source>
        <dbReference type="SAM" id="MobiDB-lite"/>
    </source>
</evidence>
<feature type="region of interest" description="Disordered" evidence="1">
    <location>
        <begin position="23"/>
        <end position="54"/>
    </location>
</feature>
<feature type="chain" id="PRO_5046890443" description="GYF domain-containing protein" evidence="2">
    <location>
        <begin position="26"/>
        <end position="506"/>
    </location>
</feature>
<dbReference type="PANTHER" id="PTHR46851:SF6">
    <property type="entry name" value="SWIB_MDM2, PLUS-3 AND GYF DOMAIN-CONTAINING PROTEIN"/>
    <property type="match status" value="1"/>
</dbReference>
<dbReference type="Gene3D" id="1.10.245.10">
    <property type="entry name" value="SWIB/MDM2 domain"/>
    <property type="match status" value="1"/>
</dbReference>
<dbReference type="Gene3D" id="3.30.1490.40">
    <property type="match status" value="1"/>
</dbReference>
<dbReference type="InterPro" id="IPR036885">
    <property type="entry name" value="SWIB_MDM2_dom_sf"/>
</dbReference>
<evidence type="ECO:0000256" key="2">
    <source>
        <dbReference type="SAM" id="SignalP"/>
    </source>
</evidence>
<dbReference type="PANTHER" id="PTHR46851">
    <property type="entry name" value="OS01G0884500 PROTEIN"/>
    <property type="match status" value="1"/>
</dbReference>
<dbReference type="EMBL" id="JAGKQM010000012">
    <property type="protein sequence ID" value="KAH0900142.1"/>
    <property type="molecule type" value="Genomic_DNA"/>
</dbReference>
<dbReference type="SUPFAM" id="SSF159042">
    <property type="entry name" value="Plus3-like"/>
    <property type="match status" value="1"/>
</dbReference>
<dbReference type="SMART" id="SM00444">
    <property type="entry name" value="GYF"/>
    <property type="match status" value="1"/>
</dbReference>
<proteinExistence type="predicted"/>
<evidence type="ECO:0000313" key="4">
    <source>
        <dbReference type="EMBL" id="KAH0900142.1"/>
    </source>
</evidence>
<sequence>MPQKSRFLSLHRLLLLLRIKHSTSPSNPSRGSNSIMDDHTHIEKSQPLSRKRSRRPKRLDFVGWGSKNLIHFLKSLGRDTTDKISEYDVTFIVRKYIREELTHPSKKKTKIVTCDVKLRLLFGCQKINVAKLPDLVAKHTLRIRTGKSLIIFTALRMMMMIRRGEFGRGASEDVCEMFEGKVVGSFVRIKNPCQLVHVTGVKEWNPIDGFLQEECEELQQRMKNGSVKRLTVVDMEEKVRSLHEDVTNIGLQENLSCCEGKLTRPVRRDGKENILFSLSIINNIYLDRRELLSNPEEKSRLLLEVPEVIAEEPEPERVDVDVDIEDDFMEPNHAASIEPHYDEKQELKDSPEAVAEECVDVDVKVEDHSIETPKLRDEEDQPPWAASAGDKDLIEEDVIITKNNKDSIYDQPQTQPNSIEIIELSDEDDEEEANDNGVYKQCDPKKKMWCYEMPKGETHGPFSLADLKEWSDQEYFVDIPDFKVWKTGNSIESAVLLTKLLSHVKA</sequence>
<dbReference type="SUPFAM" id="SSF55277">
    <property type="entry name" value="GYF domain"/>
    <property type="match status" value="1"/>
</dbReference>
<dbReference type="InterPro" id="IPR036128">
    <property type="entry name" value="Plus3-like_sf"/>
</dbReference>
<dbReference type="InterPro" id="IPR003121">
    <property type="entry name" value="SWIB_MDM2_domain"/>
</dbReference>
<dbReference type="Pfam" id="PF02201">
    <property type="entry name" value="SWIB"/>
    <property type="match status" value="1"/>
</dbReference>
<reference evidence="4 5" key="1">
    <citation type="submission" date="2021-05" db="EMBL/GenBank/DDBJ databases">
        <title>Genome Assembly of Synthetic Allotetraploid Brassica napus Reveals Homoeologous Exchanges between Subgenomes.</title>
        <authorList>
            <person name="Davis J.T."/>
        </authorList>
    </citation>
    <scope>NUCLEOTIDE SEQUENCE [LARGE SCALE GENOMIC DNA]</scope>
    <source>
        <strain evidence="5">cv. Da-Ae</strain>
        <tissue evidence="4">Seedling</tissue>
    </source>
</reference>
<feature type="domain" description="GYF" evidence="3">
    <location>
        <begin position="446"/>
        <end position="502"/>
    </location>
</feature>
<dbReference type="SUPFAM" id="SSF47592">
    <property type="entry name" value="SWIB/MDM2 domain"/>
    <property type="match status" value="1"/>
</dbReference>
<organism evidence="4 5">
    <name type="scientific">Brassica napus</name>
    <name type="common">Rape</name>
    <dbReference type="NCBI Taxonomy" id="3708"/>
    <lineage>
        <taxon>Eukaryota</taxon>
        <taxon>Viridiplantae</taxon>
        <taxon>Streptophyta</taxon>
        <taxon>Embryophyta</taxon>
        <taxon>Tracheophyta</taxon>
        <taxon>Spermatophyta</taxon>
        <taxon>Magnoliopsida</taxon>
        <taxon>eudicotyledons</taxon>
        <taxon>Gunneridae</taxon>
        <taxon>Pentapetalae</taxon>
        <taxon>rosids</taxon>
        <taxon>malvids</taxon>
        <taxon>Brassicales</taxon>
        <taxon>Brassicaceae</taxon>
        <taxon>Brassiceae</taxon>
        <taxon>Brassica</taxon>
    </lineage>
</organism>
<evidence type="ECO:0000313" key="5">
    <source>
        <dbReference type="Proteomes" id="UP000824890"/>
    </source>
</evidence>
<dbReference type="PROSITE" id="PS50829">
    <property type="entry name" value="GYF"/>
    <property type="match status" value="1"/>
</dbReference>
<gene>
    <name evidence="4" type="ORF">HID58_049710</name>
</gene>
<keyword evidence="5" id="KW-1185">Reference proteome</keyword>
<dbReference type="Pfam" id="PF02213">
    <property type="entry name" value="GYF"/>
    <property type="match status" value="1"/>
</dbReference>
<dbReference type="InterPro" id="IPR045894">
    <property type="entry name" value="At5g08430-like"/>
</dbReference>
<dbReference type="Proteomes" id="UP000824890">
    <property type="component" value="Unassembled WGS sequence"/>
</dbReference>
<dbReference type="InterPro" id="IPR035445">
    <property type="entry name" value="GYF-like_dom_sf"/>
</dbReference>
<feature type="signal peptide" evidence="2">
    <location>
        <begin position="1"/>
        <end position="25"/>
    </location>
</feature>
<accession>A0ABQ8B6M4</accession>
<comment type="caution">
    <text evidence="4">The sequence shown here is derived from an EMBL/GenBank/DDBJ whole genome shotgun (WGS) entry which is preliminary data.</text>
</comment>
<evidence type="ECO:0000259" key="3">
    <source>
        <dbReference type="PROSITE" id="PS50829"/>
    </source>
</evidence>
<protein>
    <recommendedName>
        <fullName evidence="3">GYF domain-containing protein</fullName>
    </recommendedName>
</protein>
<name>A0ABQ8B6M4_BRANA</name>
<dbReference type="InterPro" id="IPR003169">
    <property type="entry name" value="GYF"/>
</dbReference>
<feature type="compositionally biased region" description="Polar residues" evidence="1">
    <location>
        <begin position="23"/>
        <end position="35"/>
    </location>
</feature>